<dbReference type="Pfam" id="PF00550">
    <property type="entry name" value="PP-binding"/>
    <property type="match status" value="1"/>
</dbReference>
<reference evidence="2 3" key="1">
    <citation type="submission" date="2022-06" db="EMBL/GenBank/DDBJ databases">
        <title>Rhizosaccharibacter gen. nov. sp. nov. KSS12, endophytic bacteria isolated from sugarcane.</title>
        <authorList>
            <person name="Pitiwittayakul N."/>
        </authorList>
    </citation>
    <scope>NUCLEOTIDE SEQUENCE [LARGE SCALE GENOMIC DNA]</scope>
    <source>
        <strain evidence="2 3">KSS12</strain>
    </source>
</reference>
<dbReference type="SUPFAM" id="SSF47336">
    <property type="entry name" value="ACP-like"/>
    <property type="match status" value="1"/>
</dbReference>
<dbReference type="Gene3D" id="1.10.1200.10">
    <property type="entry name" value="ACP-like"/>
    <property type="match status" value="1"/>
</dbReference>
<evidence type="ECO:0000313" key="3">
    <source>
        <dbReference type="Proteomes" id="UP001524547"/>
    </source>
</evidence>
<keyword evidence="3" id="KW-1185">Reference proteome</keyword>
<evidence type="ECO:0000259" key="1">
    <source>
        <dbReference type="PROSITE" id="PS50075"/>
    </source>
</evidence>
<name>A0ABT1W0Q8_9PROT</name>
<dbReference type="InterPro" id="IPR036736">
    <property type="entry name" value="ACP-like_sf"/>
</dbReference>
<gene>
    <name evidence="2" type="ORF">NFI88_15135</name>
</gene>
<organism evidence="2 3">
    <name type="scientific">Rhizosaccharibacter radicis</name>
    <dbReference type="NCBI Taxonomy" id="2782605"/>
    <lineage>
        <taxon>Bacteria</taxon>
        <taxon>Pseudomonadati</taxon>
        <taxon>Pseudomonadota</taxon>
        <taxon>Alphaproteobacteria</taxon>
        <taxon>Acetobacterales</taxon>
        <taxon>Acetobacteraceae</taxon>
        <taxon>Rhizosaccharibacter</taxon>
    </lineage>
</organism>
<dbReference type="EMBL" id="JAMZEJ010000009">
    <property type="protein sequence ID" value="MCQ8242169.1"/>
    <property type="molecule type" value="Genomic_DNA"/>
</dbReference>
<feature type="domain" description="Carrier" evidence="1">
    <location>
        <begin position="4"/>
        <end position="79"/>
    </location>
</feature>
<accession>A0ABT1W0Q8</accession>
<protein>
    <submittedName>
        <fullName evidence="2">Acyl carrier protein</fullName>
    </submittedName>
</protein>
<dbReference type="RefSeq" id="WP_422920923.1">
    <property type="nucleotide sequence ID" value="NZ_JAMZEJ010000009.1"/>
</dbReference>
<proteinExistence type="predicted"/>
<dbReference type="InterPro" id="IPR009081">
    <property type="entry name" value="PP-bd_ACP"/>
</dbReference>
<evidence type="ECO:0000313" key="2">
    <source>
        <dbReference type="EMBL" id="MCQ8242169.1"/>
    </source>
</evidence>
<comment type="caution">
    <text evidence="2">The sequence shown here is derived from an EMBL/GenBank/DDBJ whole genome shotgun (WGS) entry which is preliminary data.</text>
</comment>
<dbReference type="PROSITE" id="PS50075">
    <property type="entry name" value="CARRIER"/>
    <property type="match status" value="1"/>
</dbReference>
<sequence length="83" mass="9282">MTDADIYPPLTDIMRDVLMQDDLELSPELSAKDVEGWDSFKMIEIIMAVEAQFGIKVPSQQLDKLENVGDLVKVISERAKVAS</sequence>
<dbReference type="Proteomes" id="UP001524547">
    <property type="component" value="Unassembled WGS sequence"/>
</dbReference>